<reference evidence="3 4" key="1">
    <citation type="journal article" date="2009" name="Stand. Genomic Sci.">
        <title>Complete genome sequence of Desulfotomaculum acetoxidans type strain (5575).</title>
        <authorList>
            <person name="Spring S."/>
            <person name="Lapidus A."/>
            <person name="Schroder M."/>
            <person name="Gleim D."/>
            <person name="Sims D."/>
            <person name="Meincke L."/>
            <person name="Glavina Del Rio T."/>
            <person name="Tice H."/>
            <person name="Copeland A."/>
            <person name="Cheng J.F."/>
            <person name="Lucas S."/>
            <person name="Chen F."/>
            <person name="Nolan M."/>
            <person name="Bruce D."/>
            <person name="Goodwin L."/>
            <person name="Pitluck S."/>
            <person name="Ivanova N."/>
            <person name="Mavromatis K."/>
            <person name="Mikhailova N."/>
            <person name="Pati A."/>
            <person name="Chen A."/>
            <person name="Palaniappan K."/>
            <person name="Land M."/>
            <person name="Hauser L."/>
            <person name="Chang Y.J."/>
            <person name="Jeffries C.D."/>
            <person name="Chain P."/>
            <person name="Saunders E."/>
            <person name="Brettin T."/>
            <person name="Detter J.C."/>
            <person name="Goker M."/>
            <person name="Bristow J."/>
            <person name="Eisen J.A."/>
            <person name="Markowitz V."/>
            <person name="Hugenholtz P."/>
            <person name="Kyrpides N.C."/>
            <person name="Klenk H.P."/>
            <person name="Han C."/>
        </authorList>
    </citation>
    <scope>NUCLEOTIDE SEQUENCE [LARGE SCALE GENOMIC DNA]</scope>
    <source>
        <strain evidence="4">ATCC 49208 / DSM 771 / VKM B-1644</strain>
    </source>
</reference>
<dbReference type="OrthoDB" id="397330at2"/>
<dbReference type="Proteomes" id="UP000002217">
    <property type="component" value="Chromosome"/>
</dbReference>
<protein>
    <recommendedName>
        <fullName evidence="5">SMEK domain-containing protein</fullName>
    </recommendedName>
</protein>
<keyword evidence="4" id="KW-1185">Reference proteome</keyword>
<dbReference type="NCBIfam" id="NF033859">
    <property type="entry name" value="SMEK_N"/>
    <property type="match status" value="1"/>
</dbReference>
<dbReference type="RefSeq" id="WP_015758590.1">
    <property type="nucleotide sequence ID" value="NC_013216.1"/>
</dbReference>
<dbReference type="eggNOG" id="ENOG502Z8AU">
    <property type="taxonomic scope" value="Bacteria"/>
</dbReference>
<dbReference type="STRING" id="485916.Dtox_3154"/>
<accession>C8W4L2</accession>
<proteinExistence type="predicted"/>
<dbReference type="InterPro" id="IPR047740">
    <property type="entry name" value="SMEK_dom"/>
</dbReference>
<gene>
    <name evidence="3" type="ordered locus">Dtox_3154</name>
</gene>
<evidence type="ECO:0000259" key="1">
    <source>
        <dbReference type="Pfam" id="PF20275"/>
    </source>
</evidence>
<evidence type="ECO:0000313" key="4">
    <source>
        <dbReference type="Proteomes" id="UP000002217"/>
    </source>
</evidence>
<feature type="domain" description="SMEK" evidence="2">
    <location>
        <begin position="9"/>
        <end position="145"/>
    </location>
</feature>
<dbReference type="InterPro" id="IPR046919">
    <property type="entry name" value="ABC-3C_CTD10"/>
</dbReference>
<dbReference type="HOGENOM" id="CLU_865560_0_0_9"/>
<dbReference type="KEGG" id="dae:Dtox_3154"/>
<feature type="domain" description="ABC-three component systems C-terminal" evidence="1">
    <location>
        <begin position="175"/>
        <end position="313"/>
    </location>
</feature>
<dbReference type="Pfam" id="PF21941">
    <property type="entry name" value="SMEK_N"/>
    <property type="match status" value="1"/>
</dbReference>
<organism evidence="3 4">
    <name type="scientific">Desulfofarcimen acetoxidans (strain ATCC 49208 / DSM 771 / KCTC 5769 / VKM B-1644 / 5575)</name>
    <name type="common">Desulfotomaculum acetoxidans</name>
    <dbReference type="NCBI Taxonomy" id="485916"/>
    <lineage>
        <taxon>Bacteria</taxon>
        <taxon>Bacillati</taxon>
        <taxon>Bacillota</taxon>
        <taxon>Clostridia</taxon>
        <taxon>Eubacteriales</taxon>
        <taxon>Peptococcaceae</taxon>
        <taxon>Desulfofarcimen</taxon>
    </lineage>
</organism>
<name>C8W4L2_DESAS</name>
<evidence type="ECO:0008006" key="5">
    <source>
        <dbReference type="Google" id="ProtNLM"/>
    </source>
</evidence>
<evidence type="ECO:0000259" key="2">
    <source>
        <dbReference type="Pfam" id="PF21941"/>
    </source>
</evidence>
<dbReference type="EMBL" id="CP001720">
    <property type="protein sequence ID" value="ACV63898.1"/>
    <property type="molecule type" value="Genomic_DNA"/>
</dbReference>
<dbReference type="AlphaFoldDB" id="C8W4L2"/>
<sequence length="323" mass="37776">MNRSTYFNYIEEKIELLSLRINKRGKINLLDLNIYSETFFADMISILFKWKLKNINAFQQNMEGIDLIDESNGLIAQVSSTCTKQKIEDSLKKEIFKKYPDFRYKFVAIAGNANKLRSLAFSNPHKVVFSPQNDIFDIKSILNTVLNMNIDEQRDFYVFIKKELGNEFDAVKFDSNLTTIIHILSKEDLTRVNEYPEINIYEIDRKIEFNDLTSVRLTIDEYKIYYGKLDEKYKEFDRQGVNKSLSVFLIIKQQYVKLSKNASSSHDLFFSIIDSVIKIIMESKNYTAIPYEELEMCASILTVDAFVRCKIFKNPEGYNHVAS</sequence>
<dbReference type="Pfam" id="PF20275">
    <property type="entry name" value="CTD10"/>
    <property type="match status" value="1"/>
</dbReference>
<evidence type="ECO:0000313" key="3">
    <source>
        <dbReference type="EMBL" id="ACV63898.1"/>
    </source>
</evidence>